<dbReference type="PANTHER" id="PTHR12606">
    <property type="entry name" value="SENTRIN/SUMO-SPECIFIC PROTEASE"/>
    <property type="match status" value="1"/>
</dbReference>
<dbReference type="PANTHER" id="PTHR12606:SF141">
    <property type="entry name" value="GH15225P-RELATED"/>
    <property type="match status" value="1"/>
</dbReference>
<sequence length="301" mass="36261">MITLYLIKKEKEKTKKDVKNTGQEDQWIENIRKKIEDSLILNDQIKLNEPKKDYYEELLKFGKLIEEEQKENKNFPELSDEAYEDIEEAIGPGSENEVLIEEFNIPIKRHDIRTLINGEWLNDEIINFYGNLIMERSKNTTNEYPPVYFFNTFFYGTLSSTGYRAVRRWTRKFDLFLYDFVIVPIHLGNHWCCSAINFKKKRFEYYDSLHGSDRNALYILRNYIQEESRDKKKCEYDFTGWENYCPKDIPSQLNGYDCGIFTLLFAEYISREEEFDFDQSHIEYVRDRIIYEILNKKLLID</sequence>
<evidence type="ECO:0000256" key="4">
    <source>
        <dbReference type="ARBA" id="ARBA00022807"/>
    </source>
</evidence>
<name>A0A1Y1VLK6_9FUNG</name>
<dbReference type="FunFam" id="3.40.395.10:FF:000001">
    <property type="entry name" value="Sentrin-specific protease 1"/>
    <property type="match status" value="1"/>
</dbReference>
<evidence type="ECO:0000313" key="7">
    <source>
        <dbReference type="Proteomes" id="UP000193719"/>
    </source>
</evidence>
<dbReference type="Pfam" id="PF02902">
    <property type="entry name" value="Peptidase_C48"/>
    <property type="match status" value="1"/>
</dbReference>
<evidence type="ECO:0000256" key="2">
    <source>
        <dbReference type="ARBA" id="ARBA00022670"/>
    </source>
</evidence>
<accession>A0A1Y1VLK6</accession>
<reference evidence="6 7" key="2">
    <citation type="submission" date="2016-08" db="EMBL/GenBank/DDBJ databases">
        <title>Pervasive Adenine N6-methylation of Active Genes in Fungi.</title>
        <authorList>
            <consortium name="DOE Joint Genome Institute"/>
            <person name="Mondo S.J."/>
            <person name="Dannebaum R.O."/>
            <person name="Kuo R.C."/>
            <person name="Labutti K."/>
            <person name="Haridas S."/>
            <person name="Kuo A."/>
            <person name="Salamov A."/>
            <person name="Ahrendt S.R."/>
            <person name="Lipzen A."/>
            <person name="Sullivan W."/>
            <person name="Andreopoulos W.B."/>
            <person name="Clum A."/>
            <person name="Lindquist E."/>
            <person name="Daum C."/>
            <person name="Ramamoorthy G.K."/>
            <person name="Gryganskyi A."/>
            <person name="Culley D."/>
            <person name="Magnuson J.K."/>
            <person name="James T.Y."/>
            <person name="O'Malley M.A."/>
            <person name="Stajich J.E."/>
            <person name="Spatafora J.W."/>
            <person name="Visel A."/>
            <person name="Grigoriev I.V."/>
        </authorList>
    </citation>
    <scope>NUCLEOTIDE SEQUENCE [LARGE SCALE GENOMIC DNA]</scope>
    <source>
        <strain evidence="7">finn</strain>
    </source>
</reference>
<keyword evidence="7" id="KW-1185">Reference proteome</keyword>
<evidence type="ECO:0000313" key="6">
    <source>
        <dbReference type="EMBL" id="ORX59347.1"/>
    </source>
</evidence>
<dbReference type="Proteomes" id="UP000193719">
    <property type="component" value="Unassembled WGS sequence"/>
</dbReference>
<keyword evidence="3" id="KW-0378">Hydrolase</keyword>
<reference evidence="6 7" key="1">
    <citation type="submission" date="2016-08" db="EMBL/GenBank/DDBJ databases">
        <title>Genomes of anaerobic fungi encode conserved fungal cellulosomes for biomass hydrolysis.</title>
        <authorList>
            <consortium name="DOE Joint Genome Institute"/>
            <person name="Haitjema C.H."/>
            <person name="Gilmore S.P."/>
            <person name="Henske J.K."/>
            <person name="Solomon K.V."/>
            <person name="De Groot R."/>
            <person name="Kuo A."/>
            <person name="Mondo S.J."/>
            <person name="Salamov A.A."/>
            <person name="Labutti K."/>
            <person name="Zhao Z."/>
            <person name="Chiniquy J."/>
            <person name="Barry K."/>
            <person name="Brewer H.M."/>
            <person name="Purvine S.O."/>
            <person name="Wright A.T."/>
            <person name="Boxma B."/>
            <person name="Van Alen T."/>
            <person name="Hackstein J.H."/>
            <person name="Baker S.E."/>
            <person name="Grigoriev I.V."/>
            <person name="O'Malley M.A."/>
        </authorList>
    </citation>
    <scope>NUCLEOTIDE SEQUENCE [LARGE SCALE GENOMIC DNA]</scope>
    <source>
        <strain evidence="7">finn</strain>
    </source>
</reference>
<dbReference type="GO" id="GO:0060255">
    <property type="term" value="P:regulation of macromolecule metabolic process"/>
    <property type="evidence" value="ECO:0007669"/>
    <property type="project" value="UniProtKB-ARBA"/>
</dbReference>
<dbReference type="GO" id="GO:0005634">
    <property type="term" value="C:nucleus"/>
    <property type="evidence" value="ECO:0007669"/>
    <property type="project" value="TreeGrafter"/>
</dbReference>
<keyword evidence="2" id="KW-0645">Protease</keyword>
<dbReference type="SUPFAM" id="SSF54001">
    <property type="entry name" value="Cysteine proteinases"/>
    <property type="match status" value="1"/>
</dbReference>
<dbReference type="GO" id="GO:0080090">
    <property type="term" value="P:regulation of primary metabolic process"/>
    <property type="evidence" value="ECO:0007669"/>
    <property type="project" value="UniProtKB-ARBA"/>
</dbReference>
<comment type="caution">
    <text evidence="6">The sequence shown here is derived from an EMBL/GenBank/DDBJ whole genome shotgun (WGS) entry which is preliminary data.</text>
</comment>
<protein>
    <submittedName>
        <fullName evidence="6">Cysteine proteinase</fullName>
    </submittedName>
</protein>
<proteinExistence type="inferred from homology"/>
<dbReference type="PROSITE" id="PS50600">
    <property type="entry name" value="ULP_PROTEASE"/>
    <property type="match status" value="1"/>
</dbReference>
<evidence type="ECO:0000256" key="1">
    <source>
        <dbReference type="ARBA" id="ARBA00005234"/>
    </source>
</evidence>
<dbReference type="STRING" id="1754191.A0A1Y1VLK6"/>
<dbReference type="InterPro" id="IPR003653">
    <property type="entry name" value="Peptidase_C48_C"/>
</dbReference>
<dbReference type="EMBL" id="MCFH01000003">
    <property type="protein sequence ID" value="ORX59347.1"/>
    <property type="molecule type" value="Genomic_DNA"/>
</dbReference>
<dbReference type="GO" id="GO:0016926">
    <property type="term" value="P:protein desumoylation"/>
    <property type="evidence" value="ECO:0007669"/>
    <property type="project" value="TreeGrafter"/>
</dbReference>
<dbReference type="GO" id="GO:0016929">
    <property type="term" value="F:deSUMOylase activity"/>
    <property type="evidence" value="ECO:0007669"/>
    <property type="project" value="TreeGrafter"/>
</dbReference>
<evidence type="ECO:0000256" key="3">
    <source>
        <dbReference type="ARBA" id="ARBA00022801"/>
    </source>
</evidence>
<dbReference type="InterPro" id="IPR038765">
    <property type="entry name" value="Papain-like_cys_pep_sf"/>
</dbReference>
<comment type="similarity">
    <text evidence="1">Belongs to the peptidase C48 family.</text>
</comment>
<keyword evidence="4" id="KW-0788">Thiol protease</keyword>
<gene>
    <name evidence="6" type="ORF">BCR36DRAFT_366533</name>
</gene>
<dbReference type="Gene3D" id="3.40.395.10">
    <property type="entry name" value="Adenoviral Proteinase, Chain A"/>
    <property type="match status" value="1"/>
</dbReference>
<organism evidence="6 7">
    <name type="scientific">Piromyces finnis</name>
    <dbReference type="NCBI Taxonomy" id="1754191"/>
    <lineage>
        <taxon>Eukaryota</taxon>
        <taxon>Fungi</taxon>
        <taxon>Fungi incertae sedis</taxon>
        <taxon>Chytridiomycota</taxon>
        <taxon>Chytridiomycota incertae sedis</taxon>
        <taxon>Neocallimastigomycetes</taxon>
        <taxon>Neocallimastigales</taxon>
        <taxon>Neocallimastigaceae</taxon>
        <taxon>Piromyces</taxon>
    </lineage>
</organism>
<feature type="domain" description="Ubiquitin-like protease family profile" evidence="5">
    <location>
        <begin position="105"/>
        <end position="269"/>
    </location>
</feature>
<evidence type="ECO:0000259" key="5">
    <source>
        <dbReference type="PROSITE" id="PS50600"/>
    </source>
</evidence>
<dbReference type="GO" id="GO:0006508">
    <property type="term" value="P:proteolysis"/>
    <property type="evidence" value="ECO:0007669"/>
    <property type="project" value="UniProtKB-KW"/>
</dbReference>
<dbReference type="AlphaFoldDB" id="A0A1Y1VLK6"/>
<dbReference type="OrthoDB" id="1939479at2759"/>